<accession>A0A844HUB5</accession>
<organism evidence="3 4">
    <name type="scientific">Paracoccus litorisediminis</name>
    <dbReference type="NCBI Taxonomy" id="2006130"/>
    <lineage>
        <taxon>Bacteria</taxon>
        <taxon>Pseudomonadati</taxon>
        <taxon>Pseudomonadota</taxon>
        <taxon>Alphaproteobacteria</taxon>
        <taxon>Rhodobacterales</taxon>
        <taxon>Paracoccaceae</taxon>
        <taxon>Paracoccus</taxon>
    </lineage>
</organism>
<sequence length="365" mass="38960">MKTVSVMAALLFGTALPLAAEDFNEAALLAAAKSEPPLVIYDSTGKITEQADAFAAKYGLKATGTKSKVTQTIKIVTAEQQAGNVQASVIAVSDAPAAQAQLIAPGFVENYLPSDLAGKVPAAMQEPLVMNVSADVWTYNTALNDRCPIGNVWQLTLPEWKGRVAMQDPMGKPSYTDWFNQLEEHHDAAMAAAYQAQFGKPLDPARGTATAQWVAALALNQPLLTDSDSDAAQAVGAPDMQDNFVGLVSTGKYRDNDNGMKLGLCADVQPFSGFMGAKTVFITRNAPSPNAAKLFIHYVMTEEGAAPQTIDGKQSGNMSIPMPADEPSGVAAHFDQMTPYDAGTAESDWNRRQDWQDVWAINRAS</sequence>
<dbReference type="PANTHER" id="PTHR30006:SF24">
    <property type="entry name" value="SLL0237 PROTEIN"/>
    <property type="match status" value="1"/>
</dbReference>
<gene>
    <name evidence="3" type="ORF">GL300_22275</name>
</gene>
<dbReference type="OrthoDB" id="8673316at2"/>
<reference evidence="3 4" key="1">
    <citation type="submission" date="2019-11" db="EMBL/GenBank/DDBJ databases">
        <authorList>
            <person name="Dong K."/>
        </authorList>
    </citation>
    <scope>NUCLEOTIDE SEQUENCE [LARGE SCALE GENOMIC DNA]</scope>
    <source>
        <strain evidence="3 4">NBRC 112902</strain>
    </source>
</reference>
<dbReference type="Pfam" id="PF13531">
    <property type="entry name" value="SBP_bac_11"/>
    <property type="match status" value="1"/>
</dbReference>
<dbReference type="Gene3D" id="3.40.190.10">
    <property type="entry name" value="Periplasmic binding protein-like II"/>
    <property type="match status" value="2"/>
</dbReference>
<feature type="chain" id="PRO_5032545643" evidence="2">
    <location>
        <begin position="21"/>
        <end position="365"/>
    </location>
</feature>
<dbReference type="AlphaFoldDB" id="A0A844HUB5"/>
<evidence type="ECO:0000313" key="4">
    <source>
        <dbReference type="Proteomes" id="UP000449846"/>
    </source>
</evidence>
<dbReference type="Proteomes" id="UP000449846">
    <property type="component" value="Unassembled WGS sequence"/>
</dbReference>
<dbReference type="SUPFAM" id="SSF53850">
    <property type="entry name" value="Periplasmic binding protein-like II"/>
    <property type="match status" value="1"/>
</dbReference>
<evidence type="ECO:0000256" key="2">
    <source>
        <dbReference type="SAM" id="SignalP"/>
    </source>
</evidence>
<name>A0A844HUB5_9RHOB</name>
<dbReference type="PANTHER" id="PTHR30006">
    <property type="entry name" value="THIAMINE-BINDING PERIPLASMIC PROTEIN-RELATED"/>
    <property type="match status" value="1"/>
</dbReference>
<feature type="signal peptide" evidence="2">
    <location>
        <begin position="1"/>
        <end position="20"/>
    </location>
</feature>
<keyword evidence="4" id="KW-1185">Reference proteome</keyword>
<keyword evidence="1 2" id="KW-0732">Signal</keyword>
<dbReference type="EMBL" id="WMIG01000022">
    <property type="protein sequence ID" value="MTH61927.1"/>
    <property type="molecule type" value="Genomic_DNA"/>
</dbReference>
<comment type="caution">
    <text evidence="3">The sequence shown here is derived from an EMBL/GenBank/DDBJ whole genome shotgun (WGS) entry which is preliminary data.</text>
</comment>
<evidence type="ECO:0000313" key="3">
    <source>
        <dbReference type="EMBL" id="MTH61927.1"/>
    </source>
</evidence>
<dbReference type="RefSeq" id="WP_155041877.1">
    <property type="nucleotide sequence ID" value="NZ_JBHGCD010000026.1"/>
</dbReference>
<protein>
    <submittedName>
        <fullName evidence="3">ABC transporter substrate-binding protein</fullName>
    </submittedName>
</protein>
<proteinExistence type="predicted"/>
<evidence type="ECO:0000256" key="1">
    <source>
        <dbReference type="ARBA" id="ARBA00022729"/>
    </source>
</evidence>